<dbReference type="InterPro" id="IPR035892">
    <property type="entry name" value="C2_domain_sf"/>
</dbReference>
<dbReference type="SMART" id="SM00239">
    <property type="entry name" value="C2"/>
    <property type="match status" value="2"/>
</dbReference>
<dbReference type="Proteomes" id="UP000579812">
    <property type="component" value="Unassembled WGS sequence"/>
</dbReference>
<dbReference type="GO" id="GO:0031640">
    <property type="term" value="P:killing of cells of another organism"/>
    <property type="evidence" value="ECO:0007669"/>
    <property type="project" value="UniProtKB-KW"/>
</dbReference>
<evidence type="ECO:0000313" key="12">
    <source>
        <dbReference type="EMBL" id="KAF4116131.1"/>
    </source>
</evidence>
<dbReference type="PROSITE" id="PS51412">
    <property type="entry name" value="MACPF_2"/>
    <property type="match status" value="2"/>
</dbReference>
<dbReference type="GO" id="GO:0001771">
    <property type="term" value="P:immunological synapse formation"/>
    <property type="evidence" value="ECO:0007669"/>
    <property type="project" value="TreeGrafter"/>
</dbReference>
<feature type="domain" description="C2" evidence="10">
    <location>
        <begin position="966"/>
        <end position="1085"/>
    </location>
</feature>
<reference evidence="12 13" key="1">
    <citation type="submission" date="2020-04" db="EMBL/GenBank/DDBJ databases">
        <title>Chromosome-level genome assembly of a cyprinid fish Onychostoma macrolepis by integration of Nanopore Sequencing, Bionano and Hi-C technology.</title>
        <authorList>
            <person name="Wang D."/>
        </authorList>
    </citation>
    <scope>NUCLEOTIDE SEQUENCE [LARGE SCALE GENOMIC DNA]</scope>
    <source>
        <strain evidence="12">SWU-2019</strain>
        <tissue evidence="12">Muscle</tissue>
    </source>
</reference>
<keyword evidence="6" id="KW-0204">Cytolysis</keyword>
<organism evidence="12 13">
    <name type="scientific">Onychostoma macrolepis</name>
    <dbReference type="NCBI Taxonomy" id="369639"/>
    <lineage>
        <taxon>Eukaryota</taxon>
        <taxon>Metazoa</taxon>
        <taxon>Chordata</taxon>
        <taxon>Craniata</taxon>
        <taxon>Vertebrata</taxon>
        <taxon>Euteleostomi</taxon>
        <taxon>Actinopterygii</taxon>
        <taxon>Neopterygii</taxon>
        <taxon>Teleostei</taxon>
        <taxon>Ostariophysi</taxon>
        <taxon>Cypriniformes</taxon>
        <taxon>Cyprinidae</taxon>
        <taxon>Acrossocheilinae</taxon>
        <taxon>Onychostoma</taxon>
    </lineage>
</organism>
<evidence type="ECO:0000256" key="8">
    <source>
        <dbReference type="ARBA" id="ARBA00023157"/>
    </source>
</evidence>
<feature type="domain" description="MACPF" evidence="11">
    <location>
        <begin position="600"/>
        <end position="944"/>
    </location>
</feature>
<evidence type="ECO:0000256" key="5">
    <source>
        <dbReference type="ARBA" id="ARBA00022729"/>
    </source>
</evidence>
<dbReference type="PROSITE" id="PS50004">
    <property type="entry name" value="C2"/>
    <property type="match status" value="2"/>
</dbReference>
<evidence type="ECO:0000256" key="4">
    <source>
        <dbReference type="ARBA" id="ARBA00022525"/>
    </source>
</evidence>
<keyword evidence="4" id="KW-0964">Secreted</keyword>
<feature type="domain" description="C2" evidence="10">
    <location>
        <begin position="393"/>
        <end position="512"/>
    </location>
</feature>
<sequence>MIPLVILWSGLLLYLPPPISPACFLGKEAECQDANFVPGSDLAGEGFDITKMQRLGTFVIDMSKWELKNSTCNLCKNPFMQNKKQKLPVSVIYWRATQKCKRSLSSSVYESSESLVSSSTSSVENNWKVGLGIGNKLSQMSLMLAGTNSKLAEYSMTKTKKDKFSFIKQSTSCAYYGYSISSRSPLHRELSYEFTRLPETYDNQTKQSYLSLVEKFGTHYIIQVKLGGTVQSVTSVKQCMATLQDLSTDEVKTCLDVEASASVMGRFSIDTAYRHCKQSEDKKLSKHSFANSFADRLTEITGGHAQDTALLFSASNDPTAYNQWLSSVPEKPDMISFSLKPLHMLLPVKNPKHEQLRRAIRDYILQRALWKNCSTPCKAGIATNPKEPCVCSCHNNPGVKANCCPAQRGLAQISVTVMKATGLWGDYFTQTDGYVKVLRNQKLVLGETPVIWNQNSPTWNWKFDLGNFVLSQFGELRLEVWDRDNKWDDDLLGACNIQLKAGVKEDFCRLNHGLLYYKMAVTCAPSLAGSSCTEYLGSPMASHLEKPLSHITHQCLLDKQSSSRKEEHPYNLISNHFTGMWARLVFYLFLPIVQSCTKGKPNECAEANFAPGSNLAGEGYDVTKMQRKGAFVINTEVWRRKDKSCTLCRNPYMEGANQKLPTSVVDWRSSKKCSIQVSSSLFQSSEELVSSSTSSIENNWGANLEIDIRQNKGSLLLAGTNSKLAEYSMEKTKRDKYSFASQSISCSFYSYRLSNKPVLHPEFKRSVKELPKTYNLDFKKRFYKFINTYGTHYITKVTLGGSVHSVTSIRQCEIALQGLSGDEVKACLDVEASASVLGKVDMKAESKHCNEDKDKTESKSSFSSRFNDRLTEVTGGHTTEPELFFSGGKDPSAYKEWLESLPQNPDVISYSLESLHELIPTKDPVRKHLRHAIHDYILEKSLWRNCTDSCKDGIKTNTNQPCACTCRNNPGITPDCCPSKRGLSRVKVTIVRAQDLWGDQTTATDGYVKVFDKHNIQVGRTDMITNNNSPHWGRTFDLGDVVLAEDDKIRLEVWDEDSKWDDDLLGICEVPIKEGQNDNFCNLNHGLLFYKTEVTCAPSLSGPYCTNYVGSPMNFHLEKVYTSRNARPVPAEILMSKGVLLDRLYVYQNTNYSAKTIL</sequence>
<dbReference type="PANTHER" id="PTHR46096:SF3">
    <property type="entry name" value="PERFORIN-1"/>
    <property type="match status" value="1"/>
</dbReference>
<dbReference type="InterPro" id="IPR037300">
    <property type="entry name" value="Perforin-1_C2"/>
</dbReference>
<dbReference type="GO" id="GO:0022829">
    <property type="term" value="F:wide pore channel activity"/>
    <property type="evidence" value="ECO:0007669"/>
    <property type="project" value="TreeGrafter"/>
</dbReference>
<dbReference type="AlphaFoldDB" id="A0A7J6DAG7"/>
<comment type="subcellular location">
    <subcellularLocation>
        <location evidence="1">Membrane</location>
    </subcellularLocation>
    <subcellularLocation>
        <location evidence="2">Secreted</location>
    </subcellularLocation>
</comment>
<dbReference type="Pfam" id="PF00168">
    <property type="entry name" value="C2"/>
    <property type="match status" value="2"/>
</dbReference>
<dbReference type="GO" id="GO:0140911">
    <property type="term" value="F:pore-forming activity"/>
    <property type="evidence" value="ECO:0007669"/>
    <property type="project" value="InterPro"/>
</dbReference>
<comment type="caution">
    <text evidence="12">The sequence shown here is derived from an EMBL/GenBank/DDBJ whole genome shotgun (WGS) entry which is preliminary data.</text>
</comment>
<accession>A0A7J6DAG7</accession>
<evidence type="ECO:0008006" key="14">
    <source>
        <dbReference type="Google" id="ProtNLM"/>
    </source>
</evidence>
<dbReference type="CDD" id="cd04032">
    <property type="entry name" value="C2_Perforin"/>
    <property type="match status" value="2"/>
</dbReference>
<keyword evidence="5 9" id="KW-0732">Signal</keyword>
<evidence type="ECO:0000259" key="11">
    <source>
        <dbReference type="PROSITE" id="PS51412"/>
    </source>
</evidence>
<feature type="chain" id="PRO_5029547182" description="Perforin" evidence="9">
    <location>
        <begin position="22"/>
        <end position="1158"/>
    </location>
</feature>
<keyword evidence="7" id="KW-0472">Membrane</keyword>
<evidence type="ECO:0000256" key="6">
    <source>
        <dbReference type="ARBA" id="ARBA00022852"/>
    </source>
</evidence>
<keyword evidence="13" id="KW-1185">Reference proteome</keyword>
<dbReference type="InterPro" id="IPR052784">
    <property type="entry name" value="Perforin-1_pore-forming"/>
</dbReference>
<dbReference type="InterPro" id="IPR020864">
    <property type="entry name" value="MACPF"/>
</dbReference>
<name>A0A7J6DAG7_9TELE</name>
<dbReference type="SUPFAM" id="SSF49562">
    <property type="entry name" value="C2 domain (Calcium/lipid-binding domain, CaLB)"/>
    <property type="match status" value="2"/>
</dbReference>
<dbReference type="PROSITE" id="PS00279">
    <property type="entry name" value="MACPF_1"/>
    <property type="match status" value="1"/>
</dbReference>
<dbReference type="EMBL" id="JAAMOB010000003">
    <property type="protein sequence ID" value="KAF4116131.1"/>
    <property type="molecule type" value="Genomic_DNA"/>
</dbReference>
<dbReference type="InterPro" id="IPR020863">
    <property type="entry name" value="MACPF_CS"/>
</dbReference>
<dbReference type="GO" id="GO:0016020">
    <property type="term" value="C:membrane"/>
    <property type="evidence" value="ECO:0007669"/>
    <property type="project" value="UniProtKB-SubCell"/>
</dbReference>
<keyword evidence="8" id="KW-1015">Disulfide bond</keyword>
<dbReference type="GO" id="GO:0005576">
    <property type="term" value="C:extracellular region"/>
    <property type="evidence" value="ECO:0007669"/>
    <property type="project" value="UniProtKB-SubCell"/>
</dbReference>
<comment type="similarity">
    <text evidence="3">Belongs to the complement C6/C7/C8/C9 family.</text>
</comment>
<evidence type="ECO:0000256" key="3">
    <source>
        <dbReference type="ARBA" id="ARBA00009214"/>
    </source>
</evidence>
<feature type="domain" description="MACPF" evidence="11">
    <location>
        <begin position="27"/>
        <end position="371"/>
    </location>
</feature>
<gene>
    <name evidence="12" type="ORF">G5714_003620</name>
</gene>
<dbReference type="SMART" id="SM00457">
    <property type="entry name" value="MACPF"/>
    <property type="match status" value="2"/>
</dbReference>
<proteinExistence type="inferred from homology"/>
<dbReference type="InterPro" id="IPR000008">
    <property type="entry name" value="C2_dom"/>
</dbReference>
<evidence type="ECO:0000256" key="7">
    <source>
        <dbReference type="ARBA" id="ARBA00023136"/>
    </source>
</evidence>
<evidence type="ECO:0000313" key="13">
    <source>
        <dbReference type="Proteomes" id="UP000579812"/>
    </source>
</evidence>
<evidence type="ECO:0000256" key="9">
    <source>
        <dbReference type="SAM" id="SignalP"/>
    </source>
</evidence>
<dbReference type="Pfam" id="PF01823">
    <property type="entry name" value="MACPF"/>
    <property type="match status" value="2"/>
</dbReference>
<evidence type="ECO:0000256" key="2">
    <source>
        <dbReference type="ARBA" id="ARBA00004613"/>
    </source>
</evidence>
<dbReference type="GO" id="GO:0005509">
    <property type="term" value="F:calcium ion binding"/>
    <property type="evidence" value="ECO:0007669"/>
    <property type="project" value="InterPro"/>
</dbReference>
<feature type="signal peptide" evidence="9">
    <location>
        <begin position="1"/>
        <end position="21"/>
    </location>
</feature>
<dbReference type="Gene3D" id="2.60.40.150">
    <property type="entry name" value="C2 domain"/>
    <property type="match status" value="2"/>
</dbReference>
<evidence type="ECO:0000259" key="10">
    <source>
        <dbReference type="PROSITE" id="PS50004"/>
    </source>
</evidence>
<protein>
    <recommendedName>
        <fullName evidence="14">Perforin</fullName>
    </recommendedName>
</protein>
<dbReference type="GO" id="GO:0001913">
    <property type="term" value="P:T cell mediated cytotoxicity"/>
    <property type="evidence" value="ECO:0007669"/>
    <property type="project" value="TreeGrafter"/>
</dbReference>
<evidence type="ECO:0000256" key="1">
    <source>
        <dbReference type="ARBA" id="ARBA00004370"/>
    </source>
</evidence>
<dbReference type="PANTHER" id="PTHR46096">
    <property type="entry name" value="PERFORIN-1"/>
    <property type="match status" value="1"/>
</dbReference>
<dbReference type="GO" id="GO:0051607">
    <property type="term" value="P:defense response to virus"/>
    <property type="evidence" value="ECO:0007669"/>
    <property type="project" value="TreeGrafter"/>
</dbReference>